<evidence type="ECO:0000313" key="2">
    <source>
        <dbReference type="EMBL" id="BDS05984.1"/>
    </source>
</evidence>
<feature type="transmembrane region" description="Helical" evidence="1">
    <location>
        <begin position="16"/>
        <end position="39"/>
    </location>
</feature>
<keyword evidence="1" id="KW-1133">Transmembrane helix</keyword>
<sequence length="1330" mass="144588">MHISAHHSACRTSYQGFALVATITMMVLLSMIALAMISLSTLEVRQKNVSYHQEEAKANARMALMMALGELQKSAGPDQRVTAQAAILEPPEGTATVANRNWTGVWKTTVEEGNMDWPLIGKSTSAGSSPYDYQNIYSDLRETRNDLQNKSWRNELLESWLVSSRAASPVPSTALDPNDPAVVELVGEGTLGNNYSAAEFARNQVVVETIPVGNNRSSAYGWYISDSNQKASVNLNPEAAGDAKVPFLASQTDNPASVSDSSGATPYIGYIDSAKDDFPKIISFRSAPMTGNSEAGRKTLAAAMGSHFHHLTTDASGLFVDTALGGLKKDLEPLMFGKTSQEVISMTSPSAAVSPYSFSSDDPIIPGSRHGVLGPSFGAIRYWGRMKSLSGLNVGVIDAQVSHKSGSSTRVRPTTNWPHGVSDGQTFDGGKWASSAPKVHPIMTDCRWHYYFSHTDDTTKQSLRTHLIPRVCLWNPYSVSMKTEELVVLMPNPYWRYTNAFHFQFSAAEAQRMKTKYPQPNGPIDRWGADGNHKIRARGSSTGGKDGLFPDTRYLGFVLERSTLGPGECLVFSPLIKNADETSQGLAIQRYNKDNVAANVLSASVPQGEDHFFHDYESNWIELQTENAAGNNSWLNVPSDVFREMRLSEVYRYEPWGVFHDNFPFVLKGVNGSISTSVANITSSSAASFPTLQLINNGNGGVSTYDFWNYEYWWGNSDTASSGQFGDLTSFDETPRKNAPALHQIGAKLMWLDETGNEANSPPLRVNRWSSNHMVFNPAPVANWNVRPGLATRSPASPCSAEWYVTSLGAWFLQFVPNAPQDANDIPSLSPAGKFSKSPFGPALNFSSAPDAIMFDLPDPDFGALSLGSLRHAQLSPYSWHPTYIVGHSLADIHAPFETSAHMQLASSYSGSEKSSWDEAIGGTSPYPLTYGPRTWSVNSTGLLQIGNLPTTKSVGGTTLSSSDEILAYDIAFEVNQNLWDQFFLSGMPMNDSGSAFTWTPGNNDRLWNERHQWNRVAKIDTAKLTEQLGSGTGDPLGFAFWNNAYILKNKGAFNVNSTSVQAWTAFLSGLQGMDRPLQHGNANGGMNSIFSRIQKPKSASTTGGVAADSAGGWGGARALTEDEIGILAGEIVKEVKTRGPFVSLADFVNRRLAPKADPTSMMGTLEAAIQRTGLNKGFEEAPYLPTTNNANDNNKAEWKVDLDKQPKSKAWGAPGYITQGDLLEPLAPAMTVRGDTFIIRCYGESRNSKGAVVAKAYLEATVERSPDYIASASVTGGTSPADANMATEPAMVLDRVTGAVTQGNLTDQNRRFGRKFVIKSFRWLAPDEV</sequence>
<keyword evidence="1" id="KW-0472">Membrane</keyword>
<reference evidence="2" key="1">
    <citation type="submission" date="2024-07" db="EMBL/GenBank/DDBJ databases">
        <title>Complete genome sequence of Verrucomicrobiaceae bacterium NT6N.</title>
        <authorList>
            <person name="Huang C."/>
            <person name="Takami H."/>
            <person name="Hamasaki K."/>
        </authorList>
    </citation>
    <scope>NUCLEOTIDE SEQUENCE</scope>
    <source>
        <strain evidence="2">NT6N</strain>
    </source>
</reference>
<organism evidence="2">
    <name type="scientific">Oceaniferula spumae</name>
    <dbReference type="NCBI Taxonomy" id="2979115"/>
    <lineage>
        <taxon>Bacteria</taxon>
        <taxon>Pseudomonadati</taxon>
        <taxon>Verrucomicrobiota</taxon>
        <taxon>Verrucomicrobiia</taxon>
        <taxon>Verrucomicrobiales</taxon>
        <taxon>Verrucomicrobiaceae</taxon>
        <taxon>Oceaniferula</taxon>
    </lineage>
</organism>
<dbReference type="KEGG" id="osu:NT6N_10240"/>
<name>A0AAT9FJ34_9BACT</name>
<accession>A0AAT9FJ34</accession>
<evidence type="ECO:0000256" key="1">
    <source>
        <dbReference type="SAM" id="Phobius"/>
    </source>
</evidence>
<gene>
    <name evidence="2" type="ORF">NT6N_10240</name>
</gene>
<keyword evidence="1" id="KW-0812">Transmembrane</keyword>
<protein>
    <recommendedName>
        <fullName evidence="3">Verru_Chthon cassette protein A</fullName>
    </recommendedName>
</protein>
<evidence type="ECO:0008006" key="3">
    <source>
        <dbReference type="Google" id="ProtNLM"/>
    </source>
</evidence>
<dbReference type="EMBL" id="AP026866">
    <property type="protein sequence ID" value="BDS05984.1"/>
    <property type="molecule type" value="Genomic_DNA"/>
</dbReference>
<proteinExistence type="predicted"/>